<feature type="transmembrane region" description="Helical" evidence="8">
    <location>
        <begin position="217"/>
        <end position="241"/>
    </location>
</feature>
<reference evidence="10" key="1">
    <citation type="submission" date="2022-11" db="UniProtKB">
        <authorList>
            <consortium name="EnsemblMetazoa"/>
        </authorList>
    </citation>
    <scope>IDENTIFICATION</scope>
</reference>
<protein>
    <recommendedName>
        <fullName evidence="9">G-protein coupled receptors family 1 profile domain-containing protein</fullName>
    </recommendedName>
</protein>
<evidence type="ECO:0000259" key="9">
    <source>
        <dbReference type="PROSITE" id="PS50262"/>
    </source>
</evidence>
<dbReference type="PANTHER" id="PTHR45695">
    <property type="entry name" value="LEUCOKININ RECEPTOR-RELATED"/>
    <property type="match status" value="1"/>
</dbReference>
<dbReference type="GO" id="GO:0004930">
    <property type="term" value="F:G protein-coupled receptor activity"/>
    <property type="evidence" value="ECO:0007669"/>
    <property type="project" value="UniProtKB-KW"/>
</dbReference>
<keyword evidence="2 8" id="KW-0812">Transmembrane</keyword>
<accession>A0A913YMI0</accession>
<dbReference type="Pfam" id="PF00001">
    <property type="entry name" value="7tm_1"/>
    <property type="match status" value="1"/>
</dbReference>
<keyword evidence="3 8" id="KW-1133">Transmembrane helix</keyword>
<dbReference type="SUPFAM" id="SSF81321">
    <property type="entry name" value="Family A G protein-coupled receptor-like"/>
    <property type="match status" value="1"/>
</dbReference>
<evidence type="ECO:0000256" key="1">
    <source>
        <dbReference type="ARBA" id="ARBA00004141"/>
    </source>
</evidence>
<evidence type="ECO:0000313" key="11">
    <source>
        <dbReference type="Proteomes" id="UP000887567"/>
    </source>
</evidence>
<keyword evidence="7" id="KW-0807">Transducer</keyword>
<feature type="transmembrane region" description="Helical" evidence="8">
    <location>
        <begin position="115"/>
        <end position="140"/>
    </location>
</feature>
<dbReference type="EnsemblMetazoa" id="XM_028659886.1">
    <property type="protein sequence ID" value="XP_028515687.1"/>
    <property type="gene ID" value="LOC114575301"/>
</dbReference>
<organism evidence="10 11">
    <name type="scientific">Exaiptasia diaphana</name>
    <name type="common">Tropical sea anemone</name>
    <name type="synonym">Aiptasia pulchella</name>
    <dbReference type="NCBI Taxonomy" id="2652724"/>
    <lineage>
        <taxon>Eukaryota</taxon>
        <taxon>Metazoa</taxon>
        <taxon>Cnidaria</taxon>
        <taxon>Anthozoa</taxon>
        <taxon>Hexacorallia</taxon>
        <taxon>Actiniaria</taxon>
        <taxon>Aiptasiidae</taxon>
        <taxon>Exaiptasia</taxon>
    </lineage>
</organism>
<dbReference type="InterPro" id="IPR000276">
    <property type="entry name" value="GPCR_Rhodpsn"/>
</dbReference>
<feature type="transmembrane region" description="Helical" evidence="8">
    <location>
        <begin position="43"/>
        <end position="62"/>
    </location>
</feature>
<dbReference type="GeneID" id="114575301"/>
<evidence type="ECO:0000256" key="4">
    <source>
        <dbReference type="ARBA" id="ARBA00023040"/>
    </source>
</evidence>
<dbReference type="CDD" id="cd00637">
    <property type="entry name" value="7tm_classA_rhodopsin-like"/>
    <property type="match status" value="1"/>
</dbReference>
<keyword evidence="6" id="KW-0675">Receptor</keyword>
<dbReference type="PRINTS" id="PR00237">
    <property type="entry name" value="GPCRRHODOPSN"/>
</dbReference>
<dbReference type="RefSeq" id="XP_028515687.1">
    <property type="nucleotide sequence ID" value="XM_028659886.1"/>
</dbReference>
<dbReference type="Proteomes" id="UP000887567">
    <property type="component" value="Unplaced"/>
</dbReference>
<dbReference type="OrthoDB" id="6088609at2759"/>
<dbReference type="GO" id="GO:0005886">
    <property type="term" value="C:plasma membrane"/>
    <property type="evidence" value="ECO:0007669"/>
    <property type="project" value="TreeGrafter"/>
</dbReference>
<evidence type="ECO:0000256" key="5">
    <source>
        <dbReference type="ARBA" id="ARBA00023136"/>
    </source>
</evidence>
<dbReference type="OMA" id="WIHELLV"/>
<dbReference type="PROSITE" id="PS50262">
    <property type="entry name" value="G_PROTEIN_RECEP_F1_2"/>
    <property type="match status" value="1"/>
</dbReference>
<evidence type="ECO:0000256" key="8">
    <source>
        <dbReference type="SAM" id="Phobius"/>
    </source>
</evidence>
<name>A0A913YMI0_EXADI</name>
<dbReference type="InterPro" id="IPR017452">
    <property type="entry name" value="GPCR_Rhodpsn_7TM"/>
</dbReference>
<feature type="transmembrane region" description="Helical" evidence="8">
    <location>
        <begin position="83"/>
        <end position="103"/>
    </location>
</feature>
<keyword evidence="11" id="KW-1185">Reference proteome</keyword>
<evidence type="ECO:0000313" key="10">
    <source>
        <dbReference type="EnsemblMetazoa" id="XP_028515687.1"/>
    </source>
</evidence>
<comment type="subcellular location">
    <subcellularLocation>
        <location evidence="1">Membrane</location>
        <topology evidence="1">Multi-pass membrane protein</topology>
    </subcellularLocation>
</comment>
<evidence type="ECO:0000256" key="6">
    <source>
        <dbReference type="ARBA" id="ARBA00023170"/>
    </source>
</evidence>
<keyword evidence="5 8" id="KW-0472">Membrane</keyword>
<dbReference type="PANTHER" id="PTHR45695:SF9">
    <property type="entry name" value="LEUCOKININ RECEPTOR"/>
    <property type="match status" value="1"/>
</dbReference>
<feature type="transmembrane region" description="Helical" evidence="8">
    <location>
        <begin position="169"/>
        <end position="197"/>
    </location>
</feature>
<evidence type="ECO:0000256" key="3">
    <source>
        <dbReference type="ARBA" id="ARBA00022989"/>
    </source>
</evidence>
<dbReference type="Gene3D" id="1.20.1070.10">
    <property type="entry name" value="Rhodopsin 7-helix transmembrane proteins"/>
    <property type="match status" value="1"/>
</dbReference>
<sequence>MAVSDTLFLFSSLLENIPWLSNNIWRIYHNGLLGIIECKIVRFIWNTSVRVTLITLLIISVERFRATRQTLQKQRPYTRKQRMIVLGLCWLVPMPFAAFFIYAELPCINQPARKSLVPGIWIHELLVVMCCCVIFALGILTTKRLSKLQPIDAHLAQAQRKARVRRTQAAVRMVITSVSLHSCCTLPLLIFNVFYYVKFVFPSVEIIDFSTCKDWKSISFIMYTFLLVVNSCFSPLIYIVFLPDFKEAAKKVLFRGRETQNQTNETQLSCSQLQTVGRSGQNLSQVETNQN</sequence>
<feature type="domain" description="G-protein coupled receptors family 1 profile" evidence="9">
    <location>
        <begin position="1"/>
        <end position="238"/>
    </location>
</feature>
<dbReference type="AlphaFoldDB" id="A0A913YMI0"/>
<evidence type="ECO:0000256" key="2">
    <source>
        <dbReference type="ARBA" id="ARBA00022692"/>
    </source>
</evidence>
<evidence type="ECO:0000256" key="7">
    <source>
        <dbReference type="ARBA" id="ARBA00023224"/>
    </source>
</evidence>
<dbReference type="KEGG" id="epa:114575301"/>
<keyword evidence="4" id="KW-0297">G-protein coupled receptor</keyword>
<proteinExistence type="predicted"/>